<evidence type="ECO:0000313" key="25">
    <source>
        <dbReference type="EMBL" id="BAU97574.1"/>
    </source>
</evidence>
<feature type="transmembrane region" description="Helical" evidence="16">
    <location>
        <begin position="32"/>
        <end position="50"/>
    </location>
</feature>
<dbReference type="EMBL" id="LC073709">
    <property type="protein sequence ID" value="BAU97510.1"/>
    <property type="molecule type" value="Genomic_DNA"/>
</dbReference>
<dbReference type="EMBL" id="LC073706">
    <property type="protein sequence ID" value="BAU97471.1"/>
    <property type="molecule type" value="Genomic_DNA"/>
</dbReference>
<evidence type="ECO:0000256" key="10">
    <source>
        <dbReference type="ARBA" id="ARBA00022989"/>
    </source>
</evidence>
<dbReference type="PANTHER" id="PTHR11435">
    <property type="entry name" value="NADH UBIQUINONE OXIDOREDUCTASE SUBUNIT ND6"/>
    <property type="match status" value="1"/>
</dbReference>
<dbReference type="EMBL" id="LC073708">
    <property type="protein sequence ID" value="BAU97497.1"/>
    <property type="molecule type" value="Genomic_DNA"/>
</dbReference>
<evidence type="ECO:0000313" key="24">
    <source>
        <dbReference type="EMBL" id="BAU97561.1"/>
    </source>
</evidence>
<sequence>MFLVEYLLYFILTLVFFGVVVLSFAVVPYHGVVSLMGISFFCCVAMVVMGRTYAALVMYVVYLGGLVVVFGYCVSVEKGGEVVVGINGFWFLVVFFGVGVIVCVLMLVLGGEVQGLLVYYGWEDWVCLEVNGYGVFYCGGGVGLVMCAWGLVVTLFSVLVILGWTRLGGLRPF</sequence>
<keyword evidence="10 16" id="KW-1133">Transmembrane helix</keyword>
<dbReference type="EMBL" id="LC073707">
    <property type="protein sequence ID" value="BAU97484.1"/>
    <property type="molecule type" value="Genomic_DNA"/>
</dbReference>
<evidence type="ECO:0000256" key="12">
    <source>
        <dbReference type="ARBA" id="ARBA00023128"/>
    </source>
</evidence>
<dbReference type="RefSeq" id="YP_009253327.1">
    <property type="nucleotide sequence ID" value="NC_030181.1"/>
</dbReference>
<evidence type="ECO:0000256" key="2">
    <source>
        <dbReference type="ARBA" id="ARBA00005698"/>
    </source>
</evidence>
<dbReference type="EMBL" id="LC073713">
    <property type="protein sequence ID" value="BAU97561.1"/>
    <property type="molecule type" value="Genomic_DNA"/>
</dbReference>
<dbReference type="EMBL" id="LC073716">
    <property type="protein sequence ID" value="BAU97600.1"/>
    <property type="molecule type" value="Genomic_DNA"/>
</dbReference>
<keyword evidence="8" id="KW-1278">Translocase</keyword>
<evidence type="ECO:0000313" key="23">
    <source>
        <dbReference type="EMBL" id="BAU97549.1"/>
    </source>
</evidence>
<evidence type="ECO:0000256" key="14">
    <source>
        <dbReference type="ARBA" id="ARBA00031019"/>
    </source>
</evidence>
<evidence type="ECO:0000256" key="1">
    <source>
        <dbReference type="ARBA" id="ARBA00004225"/>
    </source>
</evidence>
<gene>
    <name evidence="26" type="primary">ND6</name>
</gene>
<keyword evidence="6" id="KW-0679">Respiratory chain</keyword>
<dbReference type="EMBL" id="LC073711">
    <property type="protein sequence ID" value="BAU97536.1"/>
    <property type="molecule type" value="Genomic_DNA"/>
</dbReference>
<evidence type="ECO:0000256" key="15">
    <source>
        <dbReference type="ARBA" id="ARBA00049551"/>
    </source>
</evidence>
<evidence type="ECO:0000313" key="28">
    <source>
        <dbReference type="EMBL" id="BAU97626.1"/>
    </source>
</evidence>
<protein>
    <recommendedName>
        <fullName evidence="4">NADH-ubiquinone oxidoreductase chain 6</fullName>
        <ecNumber evidence="3">7.1.1.2</ecNumber>
    </recommendedName>
    <alternativeName>
        <fullName evidence="14">NADH dehydrogenase subunit 6</fullName>
    </alternativeName>
</protein>
<comment type="similarity">
    <text evidence="2">Belongs to the complex I subunit 6 family.</text>
</comment>
<evidence type="ECO:0000256" key="9">
    <source>
        <dbReference type="ARBA" id="ARBA00022982"/>
    </source>
</evidence>
<dbReference type="EMBL" id="LC073718">
    <property type="protein sequence ID" value="BAU97626.1"/>
    <property type="molecule type" value="Genomic_DNA"/>
</dbReference>
<evidence type="ECO:0000313" key="17">
    <source>
        <dbReference type="EMBL" id="BAU97471.1"/>
    </source>
</evidence>
<keyword evidence="13 16" id="KW-0472">Membrane</keyword>
<dbReference type="GO" id="GO:0031966">
    <property type="term" value="C:mitochondrial membrane"/>
    <property type="evidence" value="ECO:0007669"/>
    <property type="project" value="UniProtKB-SubCell"/>
</dbReference>
<keyword evidence="9" id="KW-0249">Electron transport</keyword>
<evidence type="ECO:0000256" key="7">
    <source>
        <dbReference type="ARBA" id="ARBA00022692"/>
    </source>
</evidence>
<keyword evidence="7 16" id="KW-0812">Transmembrane</keyword>
<dbReference type="GeneID" id="27909513"/>
<evidence type="ECO:0000256" key="16">
    <source>
        <dbReference type="SAM" id="Phobius"/>
    </source>
</evidence>
<dbReference type="EC" id="7.1.1.2" evidence="3"/>
<evidence type="ECO:0000256" key="6">
    <source>
        <dbReference type="ARBA" id="ARBA00022660"/>
    </source>
</evidence>
<evidence type="ECO:0000313" key="26">
    <source>
        <dbReference type="EMBL" id="BAU97587.1"/>
    </source>
</evidence>
<evidence type="ECO:0000256" key="11">
    <source>
        <dbReference type="ARBA" id="ARBA00023027"/>
    </source>
</evidence>
<organism evidence="26">
    <name type="scientific">Protobothrops flavoviridis</name>
    <name type="common">Habu</name>
    <name type="synonym">Trimeresurus flavoviridis</name>
    <dbReference type="NCBI Taxonomy" id="88087"/>
    <lineage>
        <taxon>Eukaryota</taxon>
        <taxon>Metazoa</taxon>
        <taxon>Chordata</taxon>
        <taxon>Craniata</taxon>
        <taxon>Vertebrata</taxon>
        <taxon>Euteleostomi</taxon>
        <taxon>Lepidosauria</taxon>
        <taxon>Squamata</taxon>
        <taxon>Bifurcata</taxon>
        <taxon>Unidentata</taxon>
        <taxon>Episquamata</taxon>
        <taxon>Toxicofera</taxon>
        <taxon>Serpentes</taxon>
        <taxon>Colubroidea</taxon>
        <taxon>Viperidae</taxon>
        <taxon>Crotalinae</taxon>
        <taxon>Protobothrops</taxon>
    </lineage>
</organism>
<dbReference type="PANTHER" id="PTHR11435:SF1">
    <property type="entry name" value="NADH-UBIQUINONE OXIDOREDUCTASE CHAIN 6"/>
    <property type="match status" value="1"/>
</dbReference>
<dbReference type="EMBL" id="LC073712">
    <property type="protein sequence ID" value="BAU97549.1"/>
    <property type="molecule type" value="Genomic_DNA"/>
</dbReference>
<keyword evidence="11" id="KW-0520">NAD</keyword>
<evidence type="ECO:0000313" key="18">
    <source>
        <dbReference type="EMBL" id="BAU97484.1"/>
    </source>
</evidence>
<dbReference type="CTD" id="4541"/>
<dbReference type="InterPro" id="IPR050269">
    <property type="entry name" value="ComplexI_Subunit6"/>
</dbReference>
<dbReference type="EMBL" id="LC073715">
    <property type="protein sequence ID" value="BAU97587.1"/>
    <property type="molecule type" value="Genomic_DNA"/>
</dbReference>
<evidence type="ECO:0000313" key="19">
    <source>
        <dbReference type="EMBL" id="BAU97497.1"/>
    </source>
</evidence>
<dbReference type="EMBL" id="LC073710">
    <property type="protein sequence ID" value="BAU97523.1"/>
    <property type="molecule type" value="Genomic_DNA"/>
</dbReference>
<comment type="catalytic activity">
    <reaction evidence="15">
        <text>a ubiquinone + NADH + 5 H(+)(in) = a ubiquinol + NAD(+) + 4 H(+)(out)</text>
        <dbReference type="Rhea" id="RHEA:29091"/>
        <dbReference type="Rhea" id="RHEA-COMP:9565"/>
        <dbReference type="Rhea" id="RHEA-COMP:9566"/>
        <dbReference type="ChEBI" id="CHEBI:15378"/>
        <dbReference type="ChEBI" id="CHEBI:16389"/>
        <dbReference type="ChEBI" id="CHEBI:17976"/>
        <dbReference type="ChEBI" id="CHEBI:57540"/>
        <dbReference type="ChEBI" id="CHEBI:57945"/>
        <dbReference type="EC" id="7.1.1.2"/>
    </reaction>
</comment>
<accession>A0A160PT98</accession>
<evidence type="ECO:0000313" key="21">
    <source>
        <dbReference type="EMBL" id="BAU97523.1"/>
    </source>
</evidence>
<evidence type="ECO:0000256" key="13">
    <source>
        <dbReference type="ARBA" id="ARBA00023136"/>
    </source>
</evidence>
<evidence type="ECO:0000313" key="20">
    <source>
        <dbReference type="EMBL" id="BAU97510.1"/>
    </source>
</evidence>
<dbReference type="GO" id="GO:0008137">
    <property type="term" value="F:NADH dehydrogenase (ubiquinone) activity"/>
    <property type="evidence" value="ECO:0007669"/>
    <property type="project" value="UniProtKB-EC"/>
</dbReference>
<proteinExistence type="inferred from homology"/>
<dbReference type="EMBL" id="LC073714">
    <property type="protein sequence ID" value="BAU97574.1"/>
    <property type="molecule type" value="Genomic_DNA"/>
</dbReference>
<geneLocation type="mitochondrion" evidence="26"/>
<name>A0A160PT98_PROFL</name>
<reference evidence="26" key="1">
    <citation type="journal article" date="2016" name="Mol. Phylogenet. Evol.">
        <title>The taxonomic position and the unexpected divergence of the Habu viper, Protobothrops among Japanese subtropical islands.</title>
        <authorList>
            <person name="Shibata H."/>
            <person name="Chijiwa T."/>
            <person name="Hattori S."/>
            <person name="Terada K."/>
            <person name="Ohno M."/>
            <person name="Fukumaki Y."/>
        </authorList>
    </citation>
    <scope>NUCLEOTIDE SEQUENCE</scope>
    <source>
        <strain evidence="17">PFAA001</strain>
        <strain evidence="18">PFAA002</strain>
        <strain evidence="19">PFAA003</strain>
        <strain evidence="20">PFAA004</strain>
        <strain evidence="21">PFAA005</strain>
        <strain evidence="22">PFKK001</strain>
        <strain evidence="23">PFKK002</strain>
        <strain evidence="24">PFKK003</strain>
        <strain evidence="25">PFKK004</strain>
        <strain evidence="26">PFTK000</strain>
        <strain evidence="27">PFTK001</strain>
        <strain evidence="28">PFTK003</strain>
    </source>
</reference>
<evidence type="ECO:0000313" key="27">
    <source>
        <dbReference type="EMBL" id="BAU97600.1"/>
    </source>
</evidence>
<feature type="transmembrane region" description="Helical" evidence="16">
    <location>
        <begin position="89"/>
        <end position="122"/>
    </location>
</feature>
<dbReference type="AlphaFoldDB" id="A0A160PT98"/>
<keyword evidence="5" id="KW-0813">Transport</keyword>
<feature type="transmembrane region" description="Helical" evidence="16">
    <location>
        <begin position="56"/>
        <end position="77"/>
    </location>
</feature>
<feature type="transmembrane region" description="Helical" evidence="16">
    <location>
        <begin position="6"/>
        <end position="25"/>
    </location>
</feature>
<evidence type="ECO:0000256" key="4">
    <source>
        <dbReference type="ARBA" id="ARBA00021095"/>
    </source>
</evidence>
<evidence type="ECO:0000256" key="8">
    <source>
        <dbReference type="ARBA" id="ARBA00022967"/>
    </source>
</evidence>
<comment type="subcellular location">
    <subcellularLocation>
        <location evidence="1">Mitochondrion membrane</location>
        <topology evidence="1">Multi-pass membrane protein</topology>
    </subcellularLocation>
</comment>
<evidence type="ECO:0000313" key="22">
    <source>
        <dbReference type="EMBL" id="BAU97536.1"/>
    </source>
</evidence>
<keyword evidence="12 26" id="KW-0496">Mitochondrion</keyword>
<evidence type="ECO:0000256" key="5">
    <source>
        <dbReference type="ARBA" id="ARBA00022448"/>
    </source>
</evidence>
<evidence type="ECO:0000256" key="3">
    <source>
        <dbReference type="ARBA" id="ARBA00012944"/>
    </source>
</evidence>
<feature type="transmembrane region" description="Helical" evidence="16">
    <location>
        <begin position="134"/>
        <end position="164"/>
    </location>
</feature>